<dbReference type="Pfam" id="PF13263">
    <property type="entry name" value="PHP_C"/>
    <property type="match status" value="1"/>
</dbReference>
<dbReference type="PANTHER" id="PTHR42924:SF3">
    <property type="entry name" value="POLYMERASE_HISTIDINOL PHOSPHATASE N-TERMINAL DOMAIN-CONTAINING PROTEIN"/>
    <property type="match status" value="1"/>
</dbReference>
<feature type="domain" description="Polymerase/histidinol phosphatase N-terminal" evidence="1">
    <location>
        <begin position="13"/>
        <end position="81"/>
    </location>
</feature>
<name>A0A0F9IQI6_9ZZZZ</name>
<dbReference type="InterPro" id="IPR003141">
    <property type="entry name" value="Pol/His_phosphatase_N"/>
</dbReference>
<dbReference type="GO" id="GO:0004534">
    <property type="term" value="F:5'-3' RNA exonuclease activity"/>
    <property type="evidence" value="ECO:0007669"/>
    <property type="project" value="TreeGrafter"/>
</dbReference>
<protein>
    <recommendedName>
        <fullName evidence="1">Polymerase/histidinol phosphatase N-terminal domain-containing protein</fullName>
    </recommendedName>
</protein>
<dbReference type="SMART" id="SM00481">
    <property type="entry name" value="POLIIIAc"/>
    <property type="match status" value="1"/>
</dbReference>
<dbReference type="Pfam" id="PF02811">
    <property type="entry name" value="PHP"/>
    <property type="match status" value="1"/>
</dbReference>
<accession>A0A0F9IQI6</accession>
<sequence>MSAKKSASAGFRLDLHIHTFESGDNDANPEEVASEAIAKGLDGIAFTEHSSYEASEFAERLKEKYSPLLTILRGVEFSAREGHVLVFGVDTDKLSIWGAPVEDLLAAVKEQGGVAIPAHPFRGGSGIGNLFEHINGFTAVEGYNGCNLHAMNVEAVSRAEALGLPVTGGSDAHAPNEVGKCYTEFEAPVTGENFLDLLRGGRYRGVDERIINRSIWMPNIND</sequence>
<evidence type="ECO:0000313" key="2">
    <source>
        <dbReference type="EMBL" id="KKM58091.1"/>
    </source>
</evidence>
<dbReference type="NCBIfam" id="NF038032">
    <property type="entry name" value="CehA_McbA_metalo"/>
    <property type="match status" value="1"/>
</dbReference>
<dbReference type="PANTHER" id="PTHR42924">
    <property type="entry name" value="EXONUCLEASE"/>
    <property type="match status" value="1"/>
</dbReference>
<evidence type="ECO:0000259" key="1">
    <source>
        <dbReference type="SMART" id="SM00481"/>
    </source>
</evidence>
<dbReference type="CDD" id="cd07432">
    <property type="entry name" value="PHP_HisPPase"/>
    <property type="match status" value="1"/>
</dbReference>
<dbReference type="InterPro" id="IPR004013">
    <property type="entry name" value="PHP_dom"/>
</dbReference>
<dbReference type="AlphaFoldDB" id="A0A0F9IQI6"/>
<gene>
    <name evidence="2" type="ORF">LCGC14_1549950</name>
</gene>
<dbReference type="SUPFAM" id="SSF89550">
    <property type="entry name" value="PHP domain-like"/>
    <property type="match status" value="1"/>
</dbReference>
<proteinExistence type="predicted"/>
<dbReference type="Gene3D" id="3.20.20.140">
    <property type="entry name" value="Metal-dependent hydrolases"/>
    <property type="match status" value="1"/>
</dbReference>
<reference evidence="2" key="1">
    <citation type="journal article" date="2015" name="Nature">
        <title>Complex archaea that bridge the gap between prokaryotes and eukaryotes.</title>
        <authorList>
            <person name="Spang A."/>
            <person name="Saw J.H."/>
            <person name="Jorgensen S.L."/>
            <person name="Zaremba-Niedzwiedzka K."/>
            <person name="Martijn J."/>
            <person name="Lind A.E."/>
            <person name="van Eijk R."/>
            <person name="Schleper C."/>
            <person name="Guy L."/>
            <person name="Ettema T.J."/>
        </authorList>
    </citation>
    <scope>NUCLEOTIDE SEQUENCE</scope>
</reference>
<dbReference type="EMBL" id="LAZR01011833">
    <property type="protein sequence ID" value="KKM58091.1"/>
    <property type="molecule type" value="Genomic_DNA"/>
</dbReference>
<comment type="caution">
    <text evidence="2">The sequence shown here is derived from an EMBL/GenBank/DDBJ whole genome shotgun (WGS) entry which is preliminary data.</text>
</comment>
<dbReference type="GO" id="GO:0035312">
    <property type="term" value="F:5'-3' DNA exonuclease activity"/>
    <property type="evidence" value="ECO:0007669"/>
    <property type="project" value="TreeGrafter"/>
</dbReference>
<organism evidence="2">
    <name type="scientific">marine sediment metagenome</name>
    <dbReference type="NCBI Taxonomy" id="412755"/>
    <lineage>
        <taxon>unclassified sequences</taxon>
        <taxon>metagenomes</taxon>
        <taxon>ecological metagenomes</taxon>
    </lineage>
</organism>
<dbReference type="InterPro" id="IPR052018">
    <property type="entry name" value="PHP_domain"/>
</dbReference>
<dbReference type="InterPro" id="IPR016195">
    <property type="entry name" value="Pol/histidinol_Pase-like"/>
</dbReference>